<dbReference type="AlphaFoldDB" id="E1QVB3"/>
<sequence length="135" mass="14998">MIRRDEELIKYLRDELPSRVGGALNGDGASVLSELSKLCVEALNRSCNALGVECGGDELTNAWRVMERVVELSNEFVLARYMAIVASSNFIASRANPVIVGMLGRDLLTCIEKVRVIILRMVEEGRPWREIYGLG</sequence>
<dbReference type="STRING" id="572478.Vdis_0645"/>
<protein>
    <recommendedName>
        <fullName evidence="3">PaREP1 family protein</fullName>
    </recommendedName>
</protein>
<name>E1QVB3_VULDI</name>
<dbReference type="HOGENOM" id="CLU_2103373_0_0_2"/>
<dbReference type="Proteomes" id="UP000006681">
    <property type="component" value="Chromosome"/>
</dbReference>
<organism evidence="1 2">
    <name type="scientific">Vulcanisaeta distributa (strain DSM 14429 / JCM 11212 / NBRC 100878 / IC-017)</name>
    <dbReference type="NCBI Taxonomy" id="572478"/>
    <lineage>
        <taxon>Archaea</taxon>
        <taxon>Thermoproteota</taxon>
        <taxon>Thermoprotei</taxon>
        <taxon>Thermoproteales</taxon>
        <taxon>Thermoproteaceae</taxon>
        <taxon>Vulcanisaeta</taxon>
    </lineage>
</organism>
<dbReference type="GeneID" id="9751566"/>
<dbReference type="EMBL" id="CP002100">
    <property type="protein sequence ID" value="ADN50040.1"/>
    <property type="molecule type" value="Genomic_DNA"/>
</dbReference>
<evidence type="ECO:0000313" key="1">
    <source>
        <dbReference type="EMBL" id="ADN50040.1"/>
    </source>
</evidence>
<accession>E1QVB3</accession>
<evidence type="ECO:0008006" key="3">
    <source>
        <dbReference type="Google" id="ProtNLM"/>
    </source>
</evidence>
<keyword evidence="2" id="KW-1185">Reference proteome</keyword>
<proteinExistence type="predicted"/>
<evidence type="ECO:0000313" key="2">
    <source>
        <dbReference type="Proteomes" id="UP000006681"/>
    </source>
</evidence>
<reference evidence="1 2" key="1">
    <citation type="journal article" date="2010" name="Stand. Genomic Sci.">
        <title>Complete genome sequence of Vulcanisaeta distributa type strain (IC-017).</title>
        <authorList>
            <person name="Mavromatis K."/>
            <person name="Sikorski J."/>
            <person name="Pabst E."/>
            <person name="Teshima H."/>
            <person name="Lapidus A."/>
            <person name="Lucas S."/>
            <person name="Nolan M."/>
            <person name="Glavina Del Rio T."/>
            <person name="Cheng J.F."/>
            <person name="Bruce D."/>
            <person name="Goodwin L."/>
            <person name="Pitluck S."/>
            <person name="Liolios K."/>
            <person name="Ivanova N."/>
            <person name="Mikhailova N."/>
            <person name="Pati A."/>
            <person name="Chen A."/>
            <person name="Palaniappan K."/>
            <person name="Land M."/>
            <person name="Hauser L."/>
            <person name="Chang Y.J."/>
            <person name="Jeffries C.D."/>
            <person name="Rohde M."/>
            <person name="Spring S."/>
            <person name="Goker M."/>
            <person name="Wirth R."/>
            <person name="Woyke T."/>
            <person name="Bristow J."/>
            <person name="Eisen J.A."/>
            <person name="Markowitz V."/>
            <person name="Hugenholtz P."/>
            <person name="Klenk H.P."/>
            <person name="Kyrpides N.C."/>
        </authorList>
    </citation>
    <scope>NUCLEOTIDE SEQUENCE [LARGE SCALE GENOMIC DNA]</scope>
    <source>
        <strain evidence="2">DSM 14429 / JCM 11212 / NBRC 100878 / IC-017</strain>
    </source>
</reference>
<dbReference type="KEGG" id="vdi:Vdis_0645"/>
<dbReference type="RefSeq" id="WP_013335765.1">
    <property type="nucleotide sequence ID" value="NC_014537.1"/>
</dbReference>
<reference evidence="2" key="2">
    <citation type="journal article" date="2010" name="Stand. Genomic Sci.">
        <title>Complete genome sequence of Vulcanisaeta distributa type strain (IC-017T).</title>
        <authorList>
            <person name="Mavromatis K."/>
            <person name="Sikorski J."/>
            <person name="Pabst E."/>
            <person name="Teshima H."/>
            <person name="Lapidus A."/>
            <person name="Lucas S."/>
            <person name="Nolan M."/>
            <person name="Glavina Del Rio T."/>
            <person name="Cheng J."/>
            <person name="Bruce D."/>
            <person name="Goodwin L."/>
            <person name="Pitluck S."/>
            <person name="Liolios K."/>
            <person name="Ivanova N."/>
            <person name="Mikhailova N."/>
            <person name="Pati A."/>
            <person name="Chen A."/>
            <person name="Palaniappan K."/>
            <person name="Land M."/>
            <person name="Hauser L."/>
            <person name="Chang Y."/>
            <person name="Jeffries C."/>
            <person name="Rohde M."/>
            <person name="Spring S."/>
            <person name="Goker M."/>
            <person name="Wirth R."/>
            <person name="Woyke T."/>
            <person name="Bristow J."/>
            <person name="Eisen J."/>
            <person name="Markowitz V."/>
            <person name="Hugenholtz P."/>
            <person name="Klenk H."/>
            <person name="Kyrpides N."/>
        </authorList>
    </citation>
    <scope>NUCLEOTIDE SEQUENCE [LARGE SCALE GENOMIC DNA]</scope>
    <source>
        <strain evidence="2">DSM 14429 / JCM 11212 / NBRC 100878 / IC-017</strain>
    </source>
</reference>
<dbReference type="OrthoDB" id="27191at2157"/>
<gene>
    <name evidence="1" type="ordered locus">Vdis_0645</name>
</gene>
<dbReference type="eggNOG" id="arCOG07438">
    <property type="taxonomic scope" value="Archaea"/>
</dbReference>